<evidence type="ECO:0000313" key="3">
    <source>
        <dbReference type="Proteomes" id="UP000740727"/>
    </source>
</evidence>
<comment type="caution">
    <text evidence="2">The sequence shown here is derived from an EMBL/GenBank/DDBJ whole genome shotgun (WGS) entry which is preliminary data.</text>
</comment>
<dbReference type="AlphaFoldDB" id="A0A965GCJ4"/>
<dbReference type="Gene3D" id="3.40.50.150">
    <property type="entry name" value="Vaccinia Virus protein VP39"/>
    <property type="match status" value="2"/>
</dbReference>
<dbReference type="EMBL" id="RFXN01000045">
    <property type="protein sequence ID" value="NBR94004.1"/>
    <property type="molecule type" value="Genomic_DNA"/>
</dbReference>
<evidence type="ECO:0000313" key="2">
    <source>
        <dbReference type="EMBL" id="NBR94004.1"/>
    </source>
</evidence>
<dbReference type="InterPro" id="IPR008884">
    <property type="entry name" value="TylF_MeTrfase"/>
</dbReference>
<dbReference type="SUPFAM" id="SSF53335">
    <property type="entry name" value="S-adenosyl-L-methionine-dependent methyltransferases"/>
    <property type="match status" value="2"/>
</dbReference>
<protein>
    <submittedName>
        <fullName evidence="2">Glycosyltransferase</fullName>
    </submittedName>
</protein>
<organism evidence="2 3">
    <name type="scientific">Candidatus Fonsibacter lacus</name>
    <dbReference type="NCBI Taxonomy" id="2576439"/>
    <lineage>
        <taxon>Bacteria</taxon>
        <taxon>Pseudomonadati</taxon>
        <taxon>Pseudomonadota</taxon>
        <taxon>Alphaproteobacteria</taxon>
        <taxon>Candidatus Pelagibacterales</taxon>
        <taxon>Candidatus Pelagibacterales incertae sedis</taxon>
        <taxon>Candidatus Fonsibacter</taxon>
    </lineage>
</organism>
<sequence>MAIRRQEVALIWTDDVGFGGVAQYAHSMALGLKASGFTVVFVQPQGDTYLQRERTRQSITHIFFPGDPTSAFINSLSHHQFADIVLNQVQPSFILFANCCPFSNLASRETAALQNVPFVVTEGFAEAYLSTSMPFLVERNELNYAQSFEVIGVSLYTLSILRSHFRLPSHLGKLIHYGRPERFFIPANRASRMIKRSELGIADSTCVVTMLARLSAVKGHDILLAALTKFIQSTNTHSIRVVIAGTGELEGELQSKILEGGLSNYVTLLSHVDETDALLDASDMFVLPTRAEGMPLAIMEAMAKGLPVCATAVSGIPEQLGGCGLLLPDPGVNRDETIDALASAIATLSSDHQGRTDMGRRLRERAQTMFTEDRMLRETLQVLERACLPSGDYVSEGLEVVRPDSAFPCMIKGNPDAQPWPYLRREANHNWYVDSRAPMVGFLSRDEAHILYNTARANSSFLALEIGAWLGWSACHLALGGVQLDVIDPLLKRADFRQSVEQSLEAAGVRERVTLHPGQSPELVRELGANGKRWGLIFIDGDHDGSAPKIDAETCEQFAATDALVLFHDLASPDVSAGLEYFRSRGWNVMVYHTMQVMGVAWRGNAVPLQHFPDPGIGVALPAHLSSFPLSPSPIHTSEPNAQDKSGKPDEAIGNNPRTPLDSPFLHALSRMAEDCIAEARSILAAAERSNPLNAALVTQVIAEHRLGIDNPAAGTPAQLMRRFPGSHRLMSHLRGVFKTSKDVHNYLIADWLTHNGFLEPTEGEVMQEFDRITAAIRDFTFLSRQRLWTLFCAVRQLCLDDVPGDIVECGTWRGGSAALLAATVKRYSQRPRRVWCCDTFTGMPAATDADIHRGVHANETPWGEGSLVAPRSEYLDVITTRLQVQDTVTAVPGLFENTLPRLVRQVSEIALLHADGDWYTSTATILSCLLPNLVNGGIIQIDDYGFWDGCRRAVHEYETRCLYRFNLQAIDDTGVWHRVGMESSAGTSDQIIEFAEACALAGAEEESVRLATVALAFQPNSIRARQLVVDANAKTQSTVDSTVAHARELLGTGRGSQAIKALQALVAQLPPDHLKASFWLALIDASLVENRLGEALQICQALIQRHPDDDDVICRYATVYLALNDTPSAVEVLRPVLVSSQRMYKSRVLLAKIATILDDRGLVVSALEPVLASDAPESTFDPSLHQMYQQAQRP</sequence>
<dbReference type="InterPro" id="IPR029063">
    <property type="entry name" value="SAM-dependent_MTases_sf"/>
</dbReference>
<name>A0A965GCJ4_9PROT</name>
<dbReference type="Proteomes" id="UP000740727">
    <property type="component" value="Unassembled WGS sequence"/>
</dbReference>
<dbReference type="PANTHER" id="PTHR40036:SF1">
    <property type="entry name" value="MACROCIN O-METHYLTRANSFERASE"/>
    <property type="match status" value="1"/>
</dbReference>
<reference evidence="2" key="1">
    <citation type="submission" date="2018-10" db="EMBL/GenBank/DDBJ databases">
        <title>Iterative Subtractive Binning of Freshwater Chronoseries Metagenomes Recovers Nearly Complete Genomes from over Four Hundred Novel Species.</title>
        <authorList>
            <person name="Rodriguez-R L.M."/>
            <person name="Tsementzi D."/>
            <person name="Luo C."/>
            <person name="Konstantinidis K.T."/>
        </authorList>
    </citation>
    <scope>NUCLEOTIDE SEQUENCE</scope>
    <source>
        <strain evidence="2">WB5_2A_028</strain>
    </source>
</reference>
<dbReference type="PANTHER" id="PTHR40036">
    <property type="entry name" value="MACROCIN O-METHYLTRANSFERASE"/>
    <property type="match status" value="1"/>
</dbReference>
<proteinExistence type="predicted"/>
<feature type="region of interest" description="Disordered" evidence="1">
    <location>
        <begin position="630"/>
        <end position="661"/>
    </location>
</feature>
<evidence type="ECO:0000256" key="1">
    <source>
        <dbReference type="SAM" id="MobiDB-lite"/>
    </source>
</evidence>
<dbReference type="Pfam" id="PF13432">
    <property type="entry name" value="TPR_16"/>
    <property type="match status" value="1"/>
</dbReference>
<feature type="compositionally biased region" description="Polar residues" evidence="1">
    <location>
        <begin position="630"/>
        <end position="644"/>
    </location>
</feature>
<dbReference type="Pfam" id="PF13692">
    <property type="entry name" value="Glyco_trans_1_4"/>
    <property type="match status" value="1"/>
</dbReference>
<dbReference type="InterPro" id="IPR011990">
    <property type="entry name" value="TPR-like_helical_dom_sf"/>
</dbReference>
<dbReference type="CDD" id="cd03801">
    <property type="entry name" value="GT4_PimA-like"/>
    <property type="match status" value="1"/>
</dbReference>
<dbReference type="SUPFAM" id="SSF48452">
    <property type="entry name" value="TPR-like"/>
    <property type="match status" value="1"/>
</dbReference>
<dbReference type="Pfam" id="PF05711">
    <property type="entry name" value="TylF"/>
    <property type="match status" value="1"/>
</dbReference>
<dbReference type="Gene3D" id="3.40.50.2000">
    <property type="entry name" value="Glycogen Phosphorylase B"/>
    <property type="match status" value="2"/>
</dbReference>
<dbReference type="Pfam" id="PF13578">
    <property type="entry name" value="Methyltransf_24"/>
    <property type="match status" value="1"/>
</dbReference>
<accession>A0A965GCJ4</accession>
<dbReference type="SUPFAM" id="SSF53756">
    <property type="entry name" value="UDP-Glycosyltransferase/glycogen phosphorylase"/>
    <property type="match status" value="1"/>
</dbReference>
<dbReference type="Gene3D" id="1.25.40.10">
    <property type="entry name" value="Tetratricopeptide repeat domain"/>
    <property type="match status" value="1"/>
</dbReference>
<gene>
    <name evidence="2" type="ORF">EBT44_04105</name>
</gene>